<evidence type="ECO:0000313" key="3">
    <source>
        <dbReference type="Proteomes" id="UP000530424"/>
    </source>
</evidence>
<protein>
    <recommendedName>
        <fullName evidence="4">Fibronectin type III domain-containing protein</fullName>
    </recommendedName>
</protein>
<evidence type="ECO:0000313" key="2">
    <source>
        <dbReference type="EMBL" id="NYJ01949.1"/>
    </source>
</evidence>
<dbReference type="Gene3D" id="2.60.40.10">
    <property type="entry name" value="Immunoglobulins"/>
    <property type="match status" value="5"/>
</dbReference>
<proteinExistence type="predicted"/>
<dbReference type="Gene3D" id="2.60.40.2700">
    <property type="match status" value="3"/>
</dbReference>
<feature type="region of interest" description="Disordered" evidence="1">
    <location>
        <begin position="537"/>
        <end position="573"/>
    </location>
</feature>
<dbReference type="GO" id="GO:0005975">
    <property type="term" value="P:carbohydrate metabolic process"/>
    <property type="evidence" value="ECO:0007669"/>
    <property type="project" value="UniProtKB-ARBA"/>
</dbReference>
<feature type="compositionally biased region" description="Low complexity" evidence="1">
    <location>
        <begin position="537"/>
        <end position="551"/>
    </location>
</feature>
<dbReference type="InterPro" id="IPR036116">
    <property type="entry name" value="FN3_sf"/>
</dbReference>
<accession>A0A853C3S2</accession>
<sequence length="1481" mass="158549">MHRDIGFTRAVTTLATIVAAALVGTLLTAGFGPVPPARAVPVSPVVVGPSAGESIADTPHLRWERLAGATSYDVQLSTSDTFTTTLLSQMTTNVTHVPTAALPAGTLYWRVRARDASGVGEWSAVARFEHVPVGAPALTAPANGDRVQQPDKLPTLQWESVAGAIEYELRVGAAVDVDGRFTLIKPKGTSHLFAPTAAGVHQWKVRARLGTGVFTDWSETRTFLAAGPATVTTGMPNAVNPAVEDLVLDWEPVGGAVTYELQIYTDKDEYGEPTVTPTTVTGITGTRYAPPTTLDDRQYYWRVRAVDTYGVKSAWPERPFVVTRRWSEQPEPVHPADEERVTSTAPFYFQWKPARLASRYRLQLSSDPTWTNPQEIYSCHTVHTTYIPKTRDLSQCWPTPGQTWWWRVQGIDGTSVTSDPVTDLIGARVHQFTYETWTTEASGLAPADGFTGPVPTLSWDAVAGASSYEVSIWRTDTGASVATDATSATSYTPRTNLIPDVDTPVTYRWQVVPIASSGAKGNGLIPTSQPTFTVTETGGGTAATPDARPTPSGHRFPTLSWEPLPVPVAPDGRTTPPTYSLWARKKGDTTWAKVAETVQPRIEDQTATRLVQQEYEWFVQAVTSSGSVNGAPGSFSVTPLDPVSGHLVALSGGDAIDGEDGRTCSDTLCSVIPETPVLRWSSVPDAGGYYVYLSHNARLNPLATGCPSECRTWVEGTIYRPDVALPDDQTNEDGYHWHVQPCTDRNHCNPLAYAGHRFQKRSNPVLVAPSTVEPVPTSCPTTSGTGPVPDIGDDVTLCWRDYQESHASANVTGTDIPLAAATIEARTYRVVVATDEAFTTIVDTIDVDQRQFTSFDTTYVDGPLWWKVRAIDGTGNLLPWSRPQPMVKRSPAPELGSDAVPANLGTSDGVRFSWAPMPFAASYEIEIHRNDDRSENTANRVPSNELLVTRQPTLTLPAPLAATRPGIAADDYVWRVRRIDASGHRGPWSAGWRAFDVHGTLTQPDGCAGTREVPPNGAVFSWSATGAQVKPTAYRFQQRSAAGTITETKTVATAWAPTEALAEGTWQWRAIALDANDRPMADPGVAPWCSVHVWGKPHADGTGDDGDGIQPLIHGSGKVGTVLTSTRPDWQPAEIVDEGQETWQWLRDGIPIVGATGTTYQVTAADVRKPISLRVTLVVPGYGNGVTTSNVIVGVTGDAPTSTVLPGIEGTGKVGTDLTLATPGEWTPAGGTVTYQWYRGTTMIHGETTGSYRVRPEDVDQQVRLAVTYAVAGHASSTVESNAITGAAGEQLEPMSRPVITGIAAYGSLLYAAPGTWPQTPRYTYEWLRGGVPIPGATQAVYQVQAADAGRSVSVRVTATEDGYAPGVATSPAVSVPRLASTVAMSVSSTTVRRRSPLIVGIAVSVPGMPSPAGKVAVVAKLPSGQTKTLTTVSLPATGNGTKSVKVRLASVGRNRLRVAYQGTAQINAANSPWTTVTVRR</sequence>
<dbReference type="RefSeq" id="WP_179668372.1">
    <property type="nucleotide sequence ID" value="NZ_JACCFP010000001.1"/>
</dbReference>
<reference evidence="2 3" key="1">
    <citation type="submission" date="2020-07" db="EMBL/GenBank/DDBJ databases">
        <title>Sequencing the genomes of 1000 actinobacteria strains.</title>
        <authorList>
            <person name="Klenk H.-P."/>
        </authorList>
    </citation>
    <scope>NUCLEOTIDE SEQUENCE [LARGE SCALE GENOMIC DNA]</scope>
    <source>
        <strain evidence="2 3">DSM 103833</strain>
    </source>
</reference>
<gene>
    <name evidence="2" type="ORF">HNR19_002647</name>
</gene>
<comment type="caution">
    <text evidence="2">The sequence shown here is derived from an EMBL/GenBank/DDBJ whole genome shotgun (WGS) entry which is preliminary data.</text>
</comment>
<name>A0A853C3S2_9ACTN</name>
<organism evidence="2 3">
    <name type="scientific">Nocardioides thalensis</name>
    <dbReference type="NCBI Taxonomy" id="1914755"/>
    <lineage>
        <taxon>Bacteria</taxon>
        <taxon>Bacillati</taxon>
        <taxon>Actinomycetota</taxon>
        <taxon>Actinomycetes</taxon>
        <taxon>Propionibacteriales</taxon>
        <taxon>Nocardioidaceae</taxon>
        <taxon>Nocardioides</taxon>
    </lineage>
</organism>
<dbReference type="EMBL" id="JACCFP010000001">
    <property type="protein sequence ID" value="NYJ01949.1"/>
    <property type="molecule type" value="Genomic_DNA"/>
</dbReference>
<dbReference type="InterPro" id="IPR013783">
    <property type="entry name" value="Ig-like_fold"/>
</dbReference>
<dbReference type="SUPFAM" id="SSF49265">
    <property type="entry name" value="Fibronectin type III"/>
    <property type="match status" value="1"/>
</dbReference>
<keyword evidence="3" id="KW-1185">Reference proteome</keyword>
<evidence type="ECO:0000256" key="1">
    <source>
        <dbReference type="SAM" id="MobiDB-lite"/>
    </source>
</evidence>
<evidence type="ECO:0008006" key="4">
    <source>
        <dbReference type="Google" id="ProtNLM"/>
    </source>
</evidence>
<dbReference type="Proteomes" id="UP000530424">
    <property type="component" value="Unassembled WGS sequence"/>
</dbReference>